<proteinExistence type="predicted"/>
<feature type="compositionally biased region" description="Polar residues" evidence="1">
    <location>
        <begin position="23"/>
        <end position="35"/>
    </location>
</feature>
<dbReference type="RefSeq" id="XP_007322889.1">
    <property type="nucleotide sequence ID" value="XM_007322827.1"/>
</dbReference>
<name>F8P915_SERL9</name>
<dbReference type="Proteomes" id="UP000008064">
    <property type="component" value="Unassembled WGS sequence"/>
</dbReference>
<dbReference type="HOGENOM" id="CLU_2279196_0_0_1"/>
<evidence type="ECO:0000313" key="2">
    <source>
        <dbReference type="EMBL" id="EGO20144.1"/>
    </source>
</evidence>
<accession>F8P915</accession>
<organism>
    <name type="scientific">Serpula lacrymans var. lacrymans (strain S7.9)</name>
    <name type="common">Dry rot fungus</name>
    <dbReference type="NCBI Taxonomy" id="578457"/>
    <lineage>
        <taxon>Eukaryota</taxon>
        <taxon>Fungi</taxon>
        <taxon>Dikarya</taxon>
        <taxon>Basidiomycota</taxon>
        <taxon>Agaricomycotina</taxon>
        <taxon>Agaricomycetes</taxon>
        <taxon>Agaricomycetidae</taxon>
        <taxon>Boletales</taxon>
        <taxon>Coniophorineae</taxon>
        <taxon>Serpulaceae</taxon>
        <taxon>Serpula</taxon>
    </lineage>
</organism>
<feature type="region of interest" description="Disordered" evidence="1">
    <location>
        <begin position="23"/>
        <end position="53"/>
    </location>
</feature>
<dbReference type="EMBL" id="GL945441">
    <property type="protein sequence ID" value="EGO20144.1"/>
    <property type="molecule type" value="Genomic_DNA"/>
</dbReference>
<reference evidence="2" key="1">
    <citation type="submission" date="2011-04" db="EMBL/GenBank/DDBJ databases">
        <title>Evolution of plant cell wall degrading machinery underlies the functional diversity of forest fungi.</title>
        <authorList>
            <consortium name="US DOE Joint Genome Institute (JGI-PGF)"/>
            <person name="Eastwood D.C."/>
            <person name="Floudas D."/>
            <person name="Binder M."/>
            <person name="Majcherczyk A."/>
            <person name="Schneider P."/>
            <person name="Aerts A."/>
            <person name="Asiegbu F.O."/>
            <person name="Baker S.E."/>
            <person name="Barry K."/>
            <person name="Bendiksby M."/>
            <person name="Blumentritt M."/>
            <person name="Coutinho P.M."/>
            <person name="Cullen D."/>
            <person name="Cullen D."/>
            <person name="Gathman A."/>
            <person name="Goodell B."/>
            <person name="Henrissat B."/>
            <person name="Ihrmark K."/>
            <person name="Kauserud H."/>
            <person name="Kohler A."/>
            <person name="LaButti K."/>
            <person name="Lapidus A."/>
            <person name="Lavin J.L."/>
            <person name="Lee Y.-H."/>
            <person name="Lindquist E."/>
            <person name="Lilly W."/>
            <person name="Lucas S."/>
            <person name="Morin E."/>
            <person name="Murat C."/>
            <person name="Oguiza J.A."/>
            <person name="Park J."/>
            <person name="Pisabarro A.G."/>
            <person name="Riley R."/>
            <person name="Rosling A."/>
            <person name="Salamov A."/>
            <person name="Schmidt O."/>
            <person name="Schmutz J."/>
            <person name="Skrede I."/>
            <person name="Stenlid J."/>
            <person name="Wiebenga A."/>
            <person name="Xie X."/>
            <person name="Kues U."/>
            <person name="Hibbett D.S."/>
            <person name="Hoffmeister D."/>
            <person name="Hogberg N."/>
            <person name="Martin F."/>
            <person name="Grigoriev I.V."/>
            <person name="Watkinson S.C."/>
        </authorList>
    </citation>
    <scope>NUCLEOTIDE SEQUENCE</scope>
    <source>
        <strain evidence="2">S7.9</strain>
    </source>
</reference>
<protein>
    <submittedName>
        <fullName evidence="2">Uncharacterized protein</fullName>
    </submittedName>
</protein>
<dbReference type="KEGG" id="sla:SERLADRAFT_477470"/>
<sequence length="102" mass="11609">MRFDKCPSRLHIVHRETVWKGNSSVRPSELSSSNVIVRKPDTESEGGNKYTPYHLPPKPKIIVSIKAYTTCHEDGMGQTRLKSICFCPQLVVQNVVKRMVKI</sequence>
<dbReference type="GeneID" id="18820999"/>
<gene>
    <name evidence="2" type="ORF">SERLADRAFT_477470</name>
</gene>
<evidence type="ECO:0000256" key="1">
    <source>
        <dbReference type="SAM" id="MobiDB-lite"/>
    </source>
</evidence>
<dbReference type="AlphaFoldDB" id="F8P915"/>